<proteinExistence type="predicted"/>
<gene>
    <name evidence="1" type="ORF">CLR69_21265</name>
</gene>
<keyword evidence="2" id="KW-1185">Reference proteome</keyword>
<evidence type="ECO:0000313" key="1">
    <source>
        <dbReference type="EMBL" id="RYC38798.1"/>
    </source>
</evidence>
<organism evidence="1 2">
    <name type="scientific">Pectobacterium zantedeschiae</name>
    <dbReference type="NCBI Taxonomy" id="2034769"/>
    <lineage>
        <taxon>Bacteria</taxon>
        <taxon>Pseudomonadati</taxon>
        <taxon>Pseudomonadota</taxon>
        <taxon>Gammaproteobacteria</taxon>
        <taxon>Enterobacterales</taxon>
        <taxon>Pectobacteriaceae</taxon>
        <taxon>Pectobacterium</taxon>
    </lineage>
</organism>
<reference evidence="1 2" key="1">
    <citation type="journal article" date="2018" name="Syst. Appl. Microbiol.">
        <title>Pectobacterium zantedeschiae sp. nov. a new species of a soft rot pathogen isolated from Calla lily (Zantedeschia spp.).</title>
        <authorList>
            <person name="Waleron M."/>
            <person name="Misztak A."/>
            <person name="Waleron M."/>
            <person name="Franczuk M."/>
            <person name="Jonca J."/>
            <person name="Wielgomas B."/>
            <person name="Mikicinski A."/>
            <person name="Popovic T."/>
            <person name="Waleron K."/>
        </authorList>
    </citation>
    <scope>NUCLEOTIDE SEQUENCE [LARGE SCALE GENOMIC DNA]</scope>
    <source>
        <strain evidence="1 2">9M</strain>
    </source>
</reference>
<name>A0A9X8P3D2_9GAMM</name>
<dbReference type="EMBL" id="NWTM01000006">
    <property type="protein sequence ID" value="RYC38798.1"/>
    <property type="molecule type" value="Genomic_DNA"/>
</dbReference>
<dbReference type="AlphaFoldDB" id="A0A9X8P3D2"/>
<sequence length="69" mass="7701">MYQPGKAKADIRRYIRAHPQQFTHLTSYPSLLIIFQVACALATHKYSARRGPSPSGPTLYVVQNANVLS</sequence>
<comment type="caution">
    <text evidence="1">The sequence shown here is derived from an EMBL/GenBank/DDBJ whole genome shotgun (WGS) entry which is preliminary data.</text>
</comment>
<protein>
    <submittedName>
        <fullName evidence="1">Uncharacterized protein</fullName>
    </submittedName>
</protein>
<evidence type="ECO:0000313" key="2">
    <source>
        <dbReference type="Proteomes" id="UP001138460"/>
    </source>
</evidence>
<dbReference type="Proteomes" id="UP001138460">
    <property type="component" value="Unassembled WGS sequence"/>
</dbReference>
<accession>A0A9X8P3D2</accession>